<dbReference type="GO" id="GO:0006364">
    <property type="term" value="P:rRNA processing"/>
    <property type="evidence" value="ECO:0007669"/>
    <property type="project" value="UniProtKB-UniRule"/>
</dbReference>
<evidence type="ECO:0000256" key="7">
    <source>
        <dbReference type="ARBA" id="ARBA00023242"/>
    </source>
</evidence>
<dbReference type="OMA" id="YVTACNI"/>
<name>B6AC73_CRYMR</name>
<dbReference type="InterPro" id="IPR007823">
    <property type="entry name" value="RRP8"/>
</dbReference>
<dbReference type="AlphaFoldDB" id="B6AC73"/>
<dbReference type="InterPro" id="IPR042036">
    <property type="entry name" value="RRP8_N"/>
</dbReference>
<comment type="function">
    <text evidence="8">Probable methyltransferase required to silence rDNA.</text>
</comment>
<keyword evidence="3 8" id="KW-0698">rRNA processing</keyword>
<dbReference type="Pfam" id="PF05148">
    <property type="entry name" value="Methyltransf_8"/>
    <property type="match status" value="1"/>
</dbReference>
<dbReference type="PANTHER" id="PTHR12787">
    <property type="entry name" value="RIBOSOMAL RNA-PROCESSING PROTEIN 8"/>
    <property type="match status" value="1"/>
</dbReference>
<dbReference type="SUPFAM" id="SSF53335">
    <property type="entry name" value="S-adenosyl-L-methionine-dependent methyltransferases"/>
    <property type="match status" value="1"/>
</dbReference>
<keyword evidence="7 8" id="KW-0539">Nucleus</keyword>
<keyword evidence="4 8" id="KW-0489">Methyltransferase</keyword>
<keyword evidence="10" id="KW-1185">Reference proteome</keyword>
<reference evidence="9" key="1">
    <citation type="submission" date="2008-06" db="EMBL/GenBank/DDBJ databases">
        <authorList>
            <person name="Lorenzi H."/>
            <person name="Inman J."/>
            <person name="Miller J."/>
            <person name="Schobel S."/>
            <person name="Amedeo P."/>
            <person name="Caler E.V."/>
            <person name="da Silva J."/>
        </authorList>
    </citation>
    <scope>NUCLEOTIDE SEQUENCE [LARGE SCALE GENOMIC DNA]</scope>
    <source>
        <strain evidence="9">RN66</strain>
    </source>
</reference>
<keyword evidence="6 8" id="KW-0949">S-adenosyl-L-methionine</keyword>
<dbReference type="EC" id="2.1.1.-" evidence="8"/>
<dbReference type="RefSeq" id="XP_002140478.1">
    <property type="nucleotide sequence ID" value="XM_002140442.1"/>
</dbReference>
<dbReference type="OrthoDB" id="10258825at2759"/>
<sequence>MLKFCSKKKKVSNTTDFNKELSRNNVYNKVKNLQFNYNKSYKNSSMLKLNLEINRSQSDNYFNIKDEAISNSNPKYKSDNILYRLQGSRFRIINEYFYKNTSEDVYNKCIRDPQMFQAYHEGYELQKQNWPIDPLNEVIKYINNNPNIKIIGDFGCGTGIIGSIYNNRSNEGYKIFSFDLARSKNSDLDIIICNIKSVPLKSCQLDMALYCLSLMGIDWPLFLAEAYRVLKINGILLIVEVTSRIPNIQKFIYNIELLNFKLMIKPKNLSSFFTMFVFKKNKSKILLKSKSMKFGIIYKLHYYGFKRLWLDIICKVLKYKQYKQYIRILNIANSQINEHIMKPCLYRRR</sequence>
<dbReference type="eggNOG" id="KOG3045">
    <property type="taxonomic scope" value="Eukaryota"/>
</dbReference>
<accession>B6AC73</accession>
<dbReference type="CDD" id="cd02440">
    <property type="entry name" value="AdoMet_MTases"/>
    <property type="match status" value="1"/>
</dbReference>
<evidence type="ECO:0000313" key="9">
    <source>
        <dbReference type="EMBL" id="EEA06129.1"/>
    </source>
</evidence>
<evidence type="ECO:0000256" key="1">
    <source>
        <dbReference type="ARBA" id="ARBA00004604"/>
    </source>
</evidence>
<comment type="subcellular location">
    <subcellularLocation>
        <location evidence="1 8">Nucleus</location>
        <location evidence="1 8">Nucleolus</location>
    </subcellularLocation>
</comment>
<dbReference type="Gene3D" id="3.40.50.150">
    <property type="entry name" value="Vaccinia Virus protein VP39"/>
    <property type="match status" value="1"/>
</dbReference>
<evidence type="ECO:0000256" key="2">
    <source>
        <dbReference type="ARBA" id="ARBA00006301"/>
    </source>
</evidence>
<evidence type="ECO:0000256" key="5">
    <source>
        <dbReference type="ARBA" id="ARBA00022679"/>
    </source>
</evidence>
<comment type="similarity">
    <text evidence="2 8">Belongs to the methyltransferase superfamily. RRP8 family.</text>
</comment>
<evidence type="ECO:0000256" key="4">
    <source>
        <dbReference type="ARBA" id="ARBA00022603"/>
    </source>
</evidence>
<keyword evidence="5 8" id="KW-0808">Transferase</keyword>
<evidence type="ECO:0000256" key="6">
    <source>
        <dbReference type="ARBA" id="ARBA00022691"/>
    </source>
</evidence>
<protein>
    <recommendedName>
        <fullName evidence="8">Ribosomal RNA-processing protein 8</fullName>
        <ecNumber evidence="8">2.1.1.-</ecNumber>
    </recommendedName>
</protein>
<evidence type="ECO:0000313" key="10">
    <source>
        <dbReference type="Proteomes" id="UP000001460"/>
    </source>
</evidence>
<dbReference type="GO" id="GO:0032259">
    <property type="term" value="P:methylation"/>
    <property type="evidence" value="ECO:0007669"/>
    <property type="project" value="UniProtKB-KW"/>
</dbReference>
<dbReference type="InterPro" id="IPR029063">
    <property type="entry name" value="SAM-dependent_MTases_sf"/>
</dbReference>
<dbReference type="GO" id="GO:0008168">
    <property type="term" value="F:methyltransferase activity"/>
    <property type="evidence" value="ECO:0007669"/>
    <property type="project" value="UniProtKB-KW"/>
</dbReference>
<dbReference type="PANTHER" id="PTHR12787:SF0">
    <property type="entry name" value="RIBOSOMAL RNA-PROCESSING PROTEIN 8"/>
    <property type="match status" value="1"/>
</dbReference>
<organism evidence="9 10">
    <name type="scientific">Cryptosporidium muris (strain RN66)</name>
    <dbReference type="NCBI Taxonomy" id="441375"/>
    <lineage>
        <taxon>Eukaryota</taxon>
        <taxon>Sar</taxon>
        <taxon>Alveolata</taxon>
        <taxon>Apicomplexa</taxon>
        <taxon>Conoidasida</taxon>
        <taxon>Coccidia</taxon>
        <taxon>Eucoccidiorida</taxon>
        <taxon>Eimeriorina</taxon>
        <taxon>Cryptosporidiidae</taxon>
        <taxon>Cryptosporidium</taxon>
    </lineage>
</organism>
<proteinExistence type="inferred from homology"/>
<dbReference type="GeneID" id="6995612"/>
<dbReference type="Gene3D" id="1.10.10.2150">
    <property type="entry name" value="Ribosomal RNA-processing protein 8, N-terminal domain"/>
    <property type="match status" value="1"/>
</dbReference>
<dbReference type="Proteomes" id="UP000001460">
    <property type="component" value="Unassembled WGS sequence"/>
</dbReference>
<dbReference type="VEuPathDB" id="CryptoDB:CMU_018860"/>
<gene>
    <name evidence="9" type="ORF">CMU_018860</name>
</gene>
<evidence type="ECO:0000256" key="3">
    <source>
        <dbReference type="ARBA" id="ARBA00022552"/>
    </source>
</evidence>
<dbReference type="STRING" id="441375.B6AC73"/>
<evidence type="ECO:0000256" key="8">
    <source>
        <dbReference type="RuleBase" id="RU365074"/>
    </source>
</evidence>
<dbReference type="EMBL" id="DS989728">
    <property type="protein sequence ID" value="EEA06129.1"/>
    <property type="molecule type" value="Genomic_DNA"/>
</dbReference>
<dbReference type="GO" id="GO:0005730">
    <property type="term" value="C:nucleolus"/>
    <property type="evidence" value="ECO:0007669"/>
    <property type="project" value="UniProtKB-SubCell"/>
</dbReference>